<dbReference type="KEGG" id="tmar:MARIT_2528"/>
<gene>
    <name evidence="5" type="ORF">MARIT_2528</name>
</gene>
<keyword evidence="2" id="KW-0119">Carbohydrate metabolism</keyword>
<evidence type="ECO:0000313" key="6">
    <source>
        <dbReference type="Proteomes" id="UP000231564"/>
    </source>
</evidence>
<dbReference type="AlphaFoldDB" id="A0A2H1ECE6"/>
<name>A0A2H1ECE6_9FLAO</name>
<keyword evidence="3" id="KW-0547">Nucleotide-binding</keyword>
<keyword evidence="6" id="KW-1185">Reference proteome</keyword>
<keyword evidence="3" id="KW-0067">ATP-binding</keyword>
<evidence type="ECO:0000259" key="4">
    <source>
        <dbReference type="PROSITE" id="PS50975"/>
    </source>
</evidence>
<dbReference type="Gene3D" id="3.40.50.20">
    <property type="match status" value="1"/>
</dbReference>
<dbReference type="Pfam" id="PF21360">
    <property type="entry name" value="PylC-like_N"/>
    <property type="match status" value="1"/>
</dbReference>
<evidence type="ECO:0000256" key="2">
    <source>
        <dbReference type="ARBA" id="ARBA00023277"/>
    </source>
</evidence>
<evidence type="ECO:0000256" key="3">
    <source>
        <dbReference type="PROSITE-ProRule" id="PRU00409"/>
    </source>
</evidence>
<dbReference type="InterPro" id="IPR048764">
    <property type="entry name" value="PylC_N"/>
</dbReference>
<keyword evidence="1" id="KW-0521">NADP</keyword>
<dbReference type="InterPro" id="IPR011761">
    <property type="entry name" value="ATP-grasp"/>
</dbReference>
<evidence type="ECO:0000313" key="5">
    <source>
        <dbReference type="EMBL" id="SFZ84085.1"/>
    </source>
</evidence>
<dbReference type="GO" id="GO:0005524">
    <property type="term" value="F:ATP binding"/>
    <property type="evidence" value="ECO:0007669"/>
    <property type="project" value="UniProtKB-UniRule"/>
</dbReference>
<dbReference type="Gene3D" id="3.30.470.20">
    <property type="entry name" value="ATP-grasp fold, B domain"/>
    <property type="match status" value="1"/>
</dbReference>
<dbReference type="InterPro" id="IPR036291">
    <property type="entry name" value="NAD(P)-bd_dom_sf"/>
</dbReference>
<sequence length="639" mass="72302">MIKVLVTCVGSGVGQSVIDSLNLKRDYKIIGCDGNRNVYAHSFCDKFYQVRSLYADGYIGEIIAICKENNVDIIIPGHDHELTLFANNLKEFDSNNIEVLVSEPSITEISRDKKDWYTYFASKGCKIVPTFSVKEFNLNIDTSIFPAIVKPSGGSASQGITIVNSIEDLHFLKEEDIIQPYLFPEKEDPNYLSIKKAVESGSFVQKSEISIQILFNKDSKHTATFISKNTLKNGVPIFIEPINPKKFEHLDEILKFVPLLEDKKVKGPVNIQGRITPKGLFFFEMNMRFTGITGNRALLGFNEVDYLVRNFLDKPAFIDGYAINKVGVRQVACTTIPVVESKKRKKIATVLGAGSSVGKHFVKSLDLNEYSKIYLISRVTSMAKYREMFQGSFFEIVADNDNKLTTCFTQSDILINFVSALAFEEDELKFDAVRYIYKMIPKIAKAKIPKIINISSQSVYDQELNVSKTEESNIVIKTSYAFQKIIIEDFFTSINEYSVQTKIIHLRFPRILNTNEMNQLGFFGKIVHNYITGQEIVIANPNNNTNLIDIEDVSEAVKYLISKDLDNSVLNVSGENVSMREYCEEVKRQLPNKNDTIAYGEDETIRSSSMINGDRLLNLGWKPRKSLKNIVTAIIKNNN</sequence>
<feature type="domain" description="ATP-grasp" evidence="4">
    <location>
        <begin position="117"/>
        <end position="312"/>
    </location>
</feature>
<protein>
    <submittedName>
        <fullName evidence="5">Putative NAD-dependent epimerase/dehydratase</fullName>
    </submittedName>
</protein>
<dbReference type="SUPFAM" id="SSF51735">
    <property type="entry name" value="NAD(P)-binding Rossmann-fold domains"/>
    <property type="match status" value="1"/>
</dbReference>
<dbReference type="RefSeq" id="WP_100211651.1">
    <property type="nucleotide sequence ID" value="NZ_CP138495.1"/>
</dbReference>
<evidence type="ECO:0000256" key="1">
    <source>
        <dbReference type="ARBA" id="ARBA00022857"/>
    </source>
</evidence>
<dbReference type="GO" id="GO:0046872">
    <property type="term" value="F:metal ion binding"/>
    <property type="evidence" value="ECO:0007669"/>
    <property type="project" value="InterPro"/>
</dbReference>
<accession>A0A2H1ECE6</accession>
<dbReference type="InterPro" id="IPR001509">
    <property type="entry name" value="Epimerase_deHydtase"/>
</dbReference>
<organism evidence="5 6">
    <name type="scientific">Tenacibaculum maritimum NCIMB 2154</name>
    <dbReference type="NCBI Taxonomy" id="1349785"/>
    <lineage>
        <taxon>Bacteria</taxon>
        <taxon>Pseudomonadati</taxon>
        <taxon>Bacteroidota</taxon>
        <taxon>Flavobacteriia</taxon>
        <taxon>Flavobacteriales</taxon>
        <taxon>Flavobacteriaceae</taxon>
        <taxon>Tenacibaculum</taxon>
    </lineage>
</organism>
<dbReference type="PROSITE" id="PS50975">
    <property type="entry name" value="ATP_GRASP"/>
    <property type="match status" value="1"/>
</dbReference>
<dbReference type="OrthoDB" id="650389at2"/>
<dbReference type="PANTHER" id="PTHR43103:SF3">
    <property type="entry name" value="ADP-L-GLYCERO-D-MANNO-HEPTOSE-6-EPIMERASE"/>
    <property type="match status" value="1"/>
</dbReference>
<dbReference type="EMBL" id="LT634361">
    <property type="protein sequence ID" value="SFZ84085.1"/>
    <property type="molecule type" value="Genomic_DNA"/>
</dbReference>
<reference evidence="5 6" key="1">
    <citation type="submission" date="2016-11" db="EMBL/GenBank/DDBJ databases">
        <authorList>
            <person name="Jaros S."/>
            <person name="Januszkiewicz K."/>
            <person name="Wedrychowicz H."/>
        </authorList>
    </citation>
    <scope>NUCLEOTIDE SEQUENCE [LARGE SCALE GENOMIC DNA]</scope>
    <source>
        <strain evidence="5">NCIMB 2154T</strain>
    </source>
</reference>
<proteinExistence type="predicted"/>
<dbReference type="STRING" id="1349785.GCA_000509405_02350"/>
<dbReference type="GeneID" id="47723992"/>
<dbReference type="Gene3D" id="3.40.50.720">
    <property type="entry name" value="NAD(P)-binding Rossmann-like Domain"/>
    <property type="match status" value="1"/>
</dbReference>
<dbReference type="SUPFAM" id="SSF56059">
    <property type="entry name" value="Glutathione synthetase ATP-binding domain-like"/>
    <property type="match status" value="1"/>
</dbReference>
<dbReference type="Proteomes" id="UP000231564">
    <property type="component" value="Chromosome MARIT"/>
</dbReference>
<dbReference type="Pfam" id="PF01370">
    <property type="entry name" value="Epimerase"/>
    <property type="match status" value="1"/>
</dbReference>
<dbReference type="PANTHER" id="PTHR43103">
    <property type="entry name" value="NUCLEOSIDE-DIPHOSPHATE-SUGAR EPIMERASE"/>
    <property type="match status" value="1"/>
</dbReference>